<dbReference type="InterPro" id="IPR025365">
    <property type="entry name" value="DUF4269"/>
</dbReference>
<sequence>MNFDTIEYLKNSAYRQIQAYDILNLKKIFIKLEKYEPILVGTIPLKIDIASSDLDIICCFYNREKFVESVKNSFGNEPNFTIKEIINGEILSIAASFQADEFKIEIFGQNIPTKQQLGYRHMIIEYNLLQQYGEAFRQRIINLKNKGFKTEPAFAMELNLEGDPYISLLKYEVTENKF</sequence>
<evidence type="ECO:0000313" key="1">
    <source>
        <dbReference type="EMBL" id="SFN30539.1"/>
    </source>
</evidence>
<dbReference type="Pfam" id="PF14091">
    <property type="entry name" value="DUF4269"/>
    <property type="match status" value="1"/>
</dbReference>
<dbReference type="Proteomes" id="UP000199036">
    <property type="component" value="Unassembled WGS sequence"/>
</dbReference>
<gene>
    <name evidence="1" type="ORF">SAMN05421741_103196</name>
</gene>
<keyword evidence="2" id="KW-1185">Reference proteome</keyword>
<organism evidence="1 2">
    <name type="scientific">Paenimyroides ummariense</name>
    <dbReference type="NCBI Taxonomy" id="913024"/>
    <lineage>
        <taxon>Bacteria</taxon>
        <taxon>Pseudomonadati</taxon>
        <taxon>Bacteroidota</taxon>
        <taxon>Flavobacteriia</taxon>
        <taxon>Flavobacteriales</taxon>
        <taxon>Flavobacteriaceae</taxon>
        <taxon>Paenimyroides</taxon>
    </lineage>
</organism>
<dbReference type="RefSeq" id="WP_091519445.1">
    <property type="nucleotide sequence ID" value="NZ_FOVI01000003.1"/>
</dbReference>
<dbReference type="OrthoDB" id="6402248at2"/>
<dbReference type="STRING" id="913024.SAMN05421741_103196"/>
<evidence type="ECO:0008006" key="3">
    <source>
        <dbReference type="Google" id="ProtNLM"/>
    </source>
</evidence>
<dbReference type="EMBL" id="FOVI01000003">
    <property type="protein sequence ID" value="SFN30539.1"/>
    <property type="molecule type" value="Genomic_DNA"/>
</dbReference>
<reference evidence="2" key="1">
    <citation type="submission" date="2016-10" db="EMBL/GenBank/DDBJ databases">
        <authorList>
            <person name="Varghese N."/>
            <person name="Submissions S."/>
        </authorList>
    </citation>
    <scope>NUCLEOTIDE SEQUENCE [LARGE SCALE GENOMIC DNA]</scope>
    <source>
        <strain evidence="2">DS-12</strain>
    </source>
</reference>
<dbReference type="AlphaFoldDB" id="A0A1I4XZ67"/>
<evidence type="ECO:0000313" key="2">
    <source>
        <dbReference type="Proteomes" id="UP000199036"/>
    </source>
</evidence>
<accession>A0A1I4XZ67</accession>
<name>A0A1I4XZ67_9FLAO</name>
<protein>
    <recommendedName>
        <fullName evidence="3">DUF4269 domain-containing protein</fullName>
    </recommendedName>
</protein>
<proteinExistence type="predicted"/>